<dbReference type="PROSITE" id="PS00545">
    <property type="entry name" value="ALDOSE_1_EPIMERASE"/>
    <property type="match status" value="1"/>
</dbReference>
<evidence type="ECO:0000256" key="1">
    <source>
        <dbReference type="ARBA" id="ARBA00006206"/>
    </source>
</evidence>
<reference evidence="4" key="1">
    <citation type="submission" date="2021-01" db="EMBL/GenBank/DDBJ databases">
        <authorList>
            <person name="Corre E."/>
            <person name="Pelletier E."/>
            <person name="Niang G."/>
            <person name="Scheremetjew M."/>
            <person name="Finn R."/>
            <person name="Kale V."/>
            <person name="Holt S."/>
            <person name="Cochrane G."/>
            <person name="Meng A."/>
            <person name="Brown T."/>
            <person name="Cohen L."/>
        </authorList>
    </citation>
    <scope>NUCLEOTIDE SEQUENCE</scope>
</reference>
<dbReference type="PANTHER" id="PTHR10091:SF0">
    <property type="entry name" value="GALACTOSE MUTAROTASE"/>
    <property type="match status" value="1"/>
</dbReference>
<organism evidence="4">
    <name type="scientific">Noctiluca scintillans</name>
    <name type="common">Sea sparkle</name>
    <name type="synonym">Red tide dinoflagellate</name>
    <dbReference type="NCBI Taxonomy" id="2966"/>
    <lineage>
        <taxon>Eukaryota</taxon>
        <taxon>Sar</taxon>
        <taxon>Alveolata</taxon>
        <taxon>Dinophyceae</taxon>
        <taxon>Noctilucales</taxon>
        <taxon>Noctilucaceae</taxon>
        <taxon>Noctiluca</taxon>
    </lineage>
</organism>
<sequence>MSCFFLVPHTRRDQTWLVLGAAAGAAFAYHRYATSRAAPQRGVASVSREDYGDASHALYTLRNGNGMTVKVSSLGCALTEVVVPTGSGASVDVVCGYDSLHAQQQGKHNFGTIVGRYANRIRGGKYSLDHDEFTLNTNNGPNHLHGGPSGFFSRNFDLVSATVTDSSVDLKLAYFSPDGEEGYGGDLAVTMTYSLSRGKRDALTMIFEGTAGVGGSASRTPSHRATVVNLTNHAYWNLCGHASGPAALLSHELWLPRSSEYTVVDASLATTGETAPVRGGSATDVVDLDYLSGWKKVDPRLDHNFCVGECVGRGELHEEGIEEGMVTVAMLQAPSSTSSPGGKRLRMLVSSNQVGVQIYAGGGIDPRNPQWQVPAKGGVTYQRNGAICIETQNWPDALNHAEKTSAEDSNAFAKHCPSSVIRPGAPKQYRHVATYAFQMVD</sequence>
<protein>
    <recommendedName>
        <fullName evidence="5">Aldose 1-epimerase</fullName>
    </recommendedName>
</protein>
<proteinExistence type="inferred from homology"/>
<name>A0A7S1AG73_NOCSC</name>
<dbReference type="InterPro" id="IPR014718">
    <property type="entry name" value="GH-type_carb-bd"/>
</dbReference>
<dbReference type="EMBL" id="HBFQ01037224">
    <property type="protein sequence ID" value="CAD8851932.1"/>
    <property type="molecule type" value="Transcribed_RNA"/>
</dbReference>
<dbReference type="InterPro" id="IPR011013">
    <property type="entry name" value="Gal_mutarotase_sf_dom"/>
</dbReference>
<dbReference type="GO" id="GO:0006006">
    <property type="term" value="P:glucose metabolic process"/>
    <property type="evidence" value="ECO:0007669"/>
    <property type="project" value="TreeGrafter"/>
</dbReference>
<dbReference type="AlphaFoldDB" id="A0A7S1AG73"/>
<dbReference type="PANTHER" id="PTHR10091">
    <property type="entry name" value="ALDOSE-1-EPIMERASE"/>
    <property type="match status" value="1"/>
</dbReference>
<dbReference type="Gene3D" id="2.70.98.10">
    <property type="match status" value="1"/>
</dbReference>
<accession>A0A7S1AG73</accession>
<dbReference type="InterPro" id="IPR018052">
    <property type="entry name" value="Ald1_epimerase_CS"/>
</dbReference>
<gene>
    <name evidence="4" type="ORF">NSCI0253_LOCUS26282</name>
</gene>
<evidence type="ECO:0000313" key="4">
    <source>
        <dbReference type="EMBL" id="CAD8851932.1"/>
    </source>
</evidence>
<evidence type="ECO:0008006" key="5">
    <source>
        <dbReference type="Google" id="ProtNLM"/>
    </source>
</evidence>
<keyword evidence="2" id="KW-0413">Isomerase</keyword>
<dbReference type="InterPro" id="IPR008183">
    <property type="entry name" value="Aldose_1/G6P_1-epimerase"/>
</dbReference>
<dbReference type="GO" id="GO:0030246">
    <property type="term" value="F:carbohydrate binding"/>
    <property type="evidence" value="ECO:0007669"/>
    <property type="project" value="InterPro"/>
</dbReference>
<evidence type="ECO:0000256" key="2">
    <source>
        <dbReference type="ARBA" id="ARBA00023235"/>
    </source>
</evidence>
<comment type="similarity">
    <text evidence="1">Belongs to the aldose epimerase family.</text>
</comment>
<evidence type="ECO:0000256" key="3">
    <source>
        <dbReference type="ARBA" id="ARBA00023277"/>
    </source>
</evidence>
<dbReference type="CDD" id="cd09019">
    <property type="entry name" value="galactose_mutarotase_like"/>
    <property type="match status" value="1"/>
</dbReference>
<dbReference type="SUPFAM" id="SSF74650">
    <property type="entry name" value="Galactose mutarotase-like"/>
    <property type="match status" value="1"/>
</dbReference>
<dbReference type="GO" id="GO:0004034">
    <property type="term" value="F:aldose 1-epimerase activity"/>
    <property type="evidence" value="ECO:0007669"/>
    <property type="project" value="TreeGrafter"/>
</dbReference>
<keyword evidence="3" id="KW-0119">Carbohydrate metabolism</keyword>
<dbReference type="Pfam" id="PF01263">
    <property type="entry name" value="Aldose_epim"/>
    <property type="match status" value="1"/>
</dbReference>
<dbReference type="GO" id="GO:0033499">
    <property type="term" value="P:galactose catabolic process via UDP-galactose, Leloir pathway"/>
    <property type="evidence" value="ECO:0007669"/>
    <property type="project" value="TreeGrafter"/>
</dbReference>
<dbReference type="InterPro" id="IPR047215">
    <property type="entry name" value="Galactose_mutarotase-like"/>
</dbReference>